<keyword evidence="3" id="KW-0479">Metal-binding</keyword>
<comment type="caution">
    <text evidence="13">The sequence shown here is derived from an EMBL/GenBank/DDBJ whole genome shotgun (WGS) entry which is preliminary data.</text>
</comment>
<reference evidence="13" key="1">
    <citation type="submission" date="2023-06" db="EMBL/GenBank/DDBJ databases">
        <title>Genome-scale phylogeny and comparative genomics of the fungal order Sordariales.</title>
        <authorList>
            <consortium name="Lawrence Berkeley National Laboratory"/>
            <person name="Hensen N."/>
            <person name="Bonometti L."/>
            <person name="Westerberg I."/>
            <person name="Brannstrom I.O."/>
            <person name="Guillou S."/>
            <person name="Cros-Aarteil S."/>
            <person name="Calhoun S."/>
            <person name="Haridas S."/>
            <person name="Kuo A."/>
            <person name="Mondo S."/>
            <person name="Pangilinan J."/>
            <person name="Riley R."/>
            <person name="Labutti K."/>
            <person name="Andreopoulos B."/>
            <person name="Lipzen A."/>
            <person name="Chen C."/>
            <person name="Yanf M."/>
            <person name="Daum C."/>
            <person name="Ng V."/>
            <person name="Clum A."/>
            <person name="Steindorff A."/>
            <person name="Ohm R."/>
            <person name="Martin F."/>
            <person name="Silar P."/>
            <person name="Natvig D."/>
            <person name="Lalanne C."/>
            <person name="Gautier V."/>
            <person name="Ament-Velasquez S.L."/>
            <person name="Kruys A."/>
            <person name="Hutchinson M.I."/>
            <person name="Powell A.J."/>
            <person name="Barry K."/>
            <person name="Miller A.N."/>
            <person name="Grigoriev I.V."/>
            <person name="Debuchy R."/>
            <person name="Gladieux P."/>
            <person name="Thoren M.H."/>
            <person name="Johannesson H."/>
        </authorList>
    </citation>
    <scope>NUCLEOTIDE SEQUENCE</scope>
    <source>
        <strain evidence="13">8032-3</strain>
    </source>
</reference>
<gene>
    <name evidence="13" type="ORF">QBC33DRAFT_1761</name>
</gene>
<dbReference type="Pfam" id="PF05181">
    <property type="entry name" value="XPA_C"/>
    <property type="match status" value="1"/>
</dbReference>
<feature type="compositionally biased region" description="Low complexity" evidence="11">
    <location>
        <begin position="1"/>
        <end position="15"/>
    </location>
</feature>
<dbReference type="NCBIfam" id="TIGR00598">
    <property type="entry name" value="rad14"/>
    <property type="match status" value="1"/>
</dbReference>
<accession>A0AAJ0CD85</accession>
<keyword evidence="7" id="KW-0238">DNA-binding</keyword>
<dbReference type="PANTHER" id="PTHR10142">
    <property type="entry name" value="DNA REPAIR PROTEIN COMPLEMENTING XP-A CELLS"/>
    <property type="match status" value="1"/>
</dbReference>
<dbReference type="AlphaFoldDB" id="A0AAJ0CD85"/>
<dbReference type="InterPro" id="IPR009061">
    <property type="entry name" value="DNA-bd_dom_put_sf"/>
</dbReference>
<dbReference type="CDD" id="cd21077">
    <property type="entry name" value="DBD_Rad14"/>
    <property type="match status" value="1"/>
</dbReference>
<dbReference type="GO" id="GO:0070914">
    <property type="term" value="P:UV-damage excision repair"/>
    <property type="evidence" value="ECO:0007669"/>
    <property type="project" value="TreeGrafter"/>
</dbReference>
<sequence>MESAAAPQQPAASAAGTEASRPAHSPETTRRIEESRLRSKALRDQREADQRASGNGPRPQPRTSSGLVATDDIQLTGPAGRKRAREDDSAATRPTTRLASKRDASAPDAGEQQQLRPAPSFAKYVDYNFSAMTDTKGGFLSAEDDPWNKSMAAGGDGQGAAAPVTEWKPDHMTAAEWERMQLLRKLRRQKAGPFEPGLSVLADEETRKKCRECGGLEIDWVWEEVFGCCVCGRCKEKFPEKYSLLTKTECKEDYLLTDPELKDAELLPHLSRPNPHKSHWHDMMLFLRYQVEEYALKHKWGSTEALDAEFERREADKKRRKEAKFKEKLLDLKRKTRTESYRRNAGGGGGSRGAARATKFGDAIGGGGKHVHDWGRTVENEEGMTVKTCLSCGMEVEELEF</sequence>
<dbReference type="PANTHER" id="PTHR10142:SF0">
    <property type="entry name" value="DNA REPAIR PROTEIN COMPLEMENTING XP-A CELLS"/>
    <property type="match status" value="1"/>
</dbReference>
<evidence type="ECO:0000256" key="2">
    <source>
        <dbReference type="ARBA" id="ARBA00005548"/>
    </source>
</evidence>
<evidence type="ECO:0000256" key="1">
    <source>
        <dbReference type="ARBA" id="ARBA00004123"/>
    </source>
</evidence>
<evidence type="ECO:0000256" key="7">
    <source>
        <dbReference type="ARBA" id="ARBA00023125"/>
    </source>
</evidence>
<dbReference type="GO" id="GO:0000110">
    <property type="term" value="C:nucleotide-excision repair factor 1 complex"/>
    <property type="evidence" value="ECO:0007669"/>
    <property type="project" value="TreeGrafter"/>
</dbReference>
<dbReference type="InterPro" id="IPR022656">
    <property type="entry name" value="XPA_C"/>
</dbReference>
<dbReference type="PROSITE" id="PS00753">
    <property type="entry name" value="XPA_2"/>
    <property type="match status" value="1"/>
</dbReference>
<evidence type="ECO:0000313" key="14">
    <source>
        <dbReference type="Proteomes" id="UP001244011"/>
    </source>
</evidence>
<feature type="domain" description="XPA C-terminal" evidence="12">
    <location>
        <begin position="241"/>
        <end position="291"/>
    </location>
</feature>
<dbReference type="InterPro" id="IPR022658">
    <property type="entry name" value="XPA_CS"/>
</dbReference>
<evidence type="ECO:0000313" key="13">
    <source>
        <dbReference type="EMBL" id="KAK1772191.1"/>
    </source>
</evidence>
<dbReference type="GO" id="GO:1901255">
    <property type="term" value="P:nucleotide-excision repair involved in interstrand cross-link repair"/>
    <property type="evidence" value="ECO:0007669"/>
    <property type="project" value="TreeGrafter"/>
</dbReference>
<evidence type="ECO:0000256" key="10">
    <source>
        <dbReference type="ARBA" id="ARBA00072989"/>
    </source>
</evidence>
<comment type="subcellular location">
    <subcellularLocation>
        <location evidence="1">Nucleus</location>
    </subcellularLocation>
</comment>
<keyword evidence="9" id="KW-0539">Nucleus</keyword>
<evidence type="ECO:0000259" key="12">
    <source>
        <dbReference type="Pfam" id="PF05181"/>
    </source>
</evidence>
<keyword evidence="14" id="KW-1185">Reference proteome</keyword>
<evidence type="ECO:0000256" key="5">
    <source>
        <dbReference type="ARBA" id="ARBA00022771"/>
    </source>
</evidence>
<dbReference type="InterPro" id="IPR037129">
    <property type="entry name" value="XPA_sf"/>
</dbReference>
<evidence type="ECO:0000256" key="4">
    <source>
        <dbReference type="ARBA" id="ARBA00022763"/>
    </source>
</evidence>
<keyword evidence="8" id="KW-0234">DNA repair</keyword>
<evidence type="ECO:0000256" key="3">
    <source>
        <dbReference type="ARBA" id="ARBA00022723"/>
    </source>
</evidence>
<dbReference type="GO" id="GO:0008270">
    <property type="term" value="F:zinc ion binding"/>
    <property type="evidence" value="ECO:0007669"/>
    <property type="project" value="UniProtKB-KW"/>
</dbReference>
<dbReference type="InterPro" id="IPR000465">
    <property type="entry name" value="XPA/RAD14"/>
</dbReference>
<dbReference type="EMBL" id="MU838997">
    <property type="protein sequence ID" value="KAK1772191.1"/>
    <property type="molecule type" value="Genomic_DNA"/>
</dbReference>
<keyword evidence="6" id="KW-0862">Zinc</keyword>
<comment type="similarity">
    <text evidence="2">Belongs to the XPA family.</text>
</comment>
<dbReference type="GO" id="GO:0000715">
    <property type="term" value="P:nucleotide-excision repair, DNA damage recognition"/>
    <property type="evidence" value="ECO:0007669"/>
    <property type="project" value="TreeGrafter"/>
</dbReference>
<keyword evidence="4" id="KW-0227">DNA damage</keyword>
<feature type="region of interest" description="Disordered" evidence="11">
    <location>
        <begin position="336"/>
        <end position="358"/>
    </location>
</feature>
<keyword evidence="5" id="KW-0863">Zinc-finger</keyword>
<dbReference type="Proteomes" id="UP001244011">
    <property type="component" value="Unassembled WGS sequence"/>
</dbReference>
<dbReference type="RefSeq" id="XP_060288404.1">
    <property type="nucleotide sequence ID" value="XM_060422395.1"/>
</dbReference>
<organism evidence="13 14">
    <name type="scientific">Phialemonium atrogriseum</name>
    <dbReference type="NCBI Taxonomy" id="1093897"/>
    <lineage>
        <taxon>Eukaryota</taxon>
        <taxon>Fungi</taxon>
        <taxon>Dikarya</taxon>
        <taxon>Ascomycota</taxon>
        <taxon>Pezizomycotina</taxon>
        <taxon>Sordariomycetes</taxon>
        <taxon>Sordariomycetidae</taxon>
        <taxon>Cephalothecales</taxon>
        <taxon>Cephalothecaceae</taxon>
        <taxon>Phialemonium</taxon>
    </lineage>
</organism>
<evidence type="ECO:0000256" key="6">
    <source>
        <dbReference type="ARBA" id="ARBA00022833"/>
    </source>
</evidence>
<proteinExistence type="inferred from homology"/>
<name>A0AAJ0CD85_9PEZI</name>
<dbReference type="Gene3D" id="3.90.530.10">
    <property type="entry name" value="XPA C-terminal domain"/>
    <property type="match status" value="1"/>
</dbReference>
<protein>
    <recommendedName>
        <fullName evidence="10">DNA repair protein RAD14</fullName>
    </recommendedName>
</protein>
<evidence type="ECO:0000256" key="11">
    <source>
        <dbReference type="SAM" id="MobiDB-lite"/>
    </source>
</evidence>
<feature type="compositionally biased region" description="Basic and acidic residues" evidence="11">
    <location>
        <begin position="27"/>
        <end position="50"/>
    </location>
</feature>
<dbReference type="SUPFAM" id="SSF46955">
    <property type="entry name" value="Putative DNA-binding domain"/>
    <property type="match status" value="1"/>
</dbReference>
<dbReference type="FunFam" id="3.90.530.10:FF:000003">
    <property type="entry name" value="Dna repair rad14 protein"/>
    <property type="match status" value="1"/>
</dbReference>
<evidence type="ECO:0000256" key="9">
    <source>
        <dbReference type="ARBA" id="ARBA00023242"/>
    </source>
</evidence>
<dbReference type="GO" id="GO:0006284">
    <property type="term" value="P:base-excision repair"/>
    <property type="evidence" value="ECO:0007669"/>
    <property type="project" value="TreeGrafter"/>
</dbReference>
<dbReference type="GeneID" id="85305582"/>
<feature type="region of interest" description="Disordered" evidence="11">
    <location>
        <begin position="1"/>
        <end position="119"/>
    </location>
</feature>
<evidence type="ECO:0000256" key="8">
    <source>
        <dbReference type="ARBA" id="ARBA00023204"/>
    </source>
</evidence>
<dbReference type="GO" id="GO:0003684">
    <property type="term" value="F:damaged DNA binding"/>
    <property type="evidence" value="ECO:0007669"/>
    <property type="project" value="InterPro"/>
</dbReference>